<gene>
    <name evidence="7" type="ORF">LZZ85_11700</name>
</gene>
<dbReference type="RefSeq" id="WP_237871846.1">
    <property type="nucleotide sequence ID" value="NZ_JAKLTR010000006.1"/>
</dbReference>
<evidence type="ECO:0000259" key="6">
    <source>
        <dbReference type="Pfam" id="PF08281"/>
    </source>
</evidence>
<dbReference type="CDD" id="cd06171">
    <property type="entry name" value="Sigma70_r4"/>
    <property type="match status" value="1"/>
</dbReference>
<evidence type="ECO:0000256" key="2">
    <source>
        <dbReference type="ARBA" id="ARBA00023015"/>
    </source>
</evidence>
<dbReference type="Gene3D" id="1.10.1740.10">
    <property type="match status" value="1"/>
</dbReference>
<evidence type="ECO:0000259" key="5">
    <source>
        <dbReference type="Pfam" id="PF04542"/>
    </source>
</evidence>
<dbReference type="Pfam" id="PF08281">
    <property type="entry name" value="Sigma70_r4_2"/>
    <property type="match status" value="1"/>
</dbReference>
<dbReference type="Proteomes" id="UP001165367">
    <property type="component" value="Unassembled WGS sequence"/>
</dbReference>
<dbReference type="Gene3D" id="1.10.10.10">
    <property type="entry name" value="Winged helix-like DNA-binding domain superfamily/Winged helix DNA-binding domain"/>
    <property type="match status" value="1"/>
</dbReference>
<proteinExistence type="inferred from homology"/>
<evidence type="ECO:0000313" key="8">
    <source>
        <dbReference type="Proteomes" id="UP001165367"/>
    </source>
</evidence>
<dbReference type="InterPro" id="IPR013249">
    <property type="entry name" value="RNA_pol_sigma70_r4_t2"/>
</dbReference>
<name>A0ABS9KRM2_9BACT</name>
<reference evidence="7" key="1">
    <citation type="submission" date="2022-01" db="EMBL/GenBank/DDBJ databases">
        <authorList>
            <person name="Jo J.-H."/>
            <person name="Im W.-T."/>
        </authorList>
    </citation>
    <scope>NUCLEOTIDE SEQUENCE</scope>
    <source>
        <strain evidence="7">NA20</strain>
    </source>
</reference>
<dbReference type="InterPro" id="IPR007627">
    <property type="entry name" value="RNA_pol_sigma70_r2"/>
</dbReference>
<sequence>MENEFTELVNQHRMLIFKVCNLYCPDQEGRKDLFQEIVLQLWKSYPAFRQEAANTTWIYRIALNTAISNFRKESKRPVNKELSSLAVEIPDMAGNVGSQDDANILRFAIDKLTEVEKAVILFYLDERTYEEISAIMGISISNVGVRINRIKNKLSKIVKTQSNEY</sequence>
<keyword evidence="2" id="KW-0805">Transcription regulation</keyword>
<keyword evidence="4" id="KW-0804">Transcription</keyword>
<evidence type="ECO:0000256" key="1">
    <source>
        <dbReference type="ARBA" id="ARBA00010641"/>
    </source>
</evidence>
<protein>
    <submittedName>
        <fullName evidence="7">Sigma-70 family RNA polymerase sigma factor</fullName>
    </submittedName>
</protein>
<dbReference type="PANTHER" id="PTHR43133">
    <property type="entry name" value="RNA POLYMERASE ECF-TYPE SIGMA FACTO"/>
    <property type="match status" value="1"/>
</dbReference>
<dbReference type="InterPro" id="IPR036388">
    <property type="entry name" value="WH-like_DNA-bd_sf"/>
</dbReference>
<dbReference type="SUPFAM" id="SSF88946">
    <property type="entry name" value="Sigma2 domain of RNA polymerase sigma factors"/>
    <property type="match status" value="1"/>
</dbReference>
<feature type="domain" description="RNA polymerase sigma factor 70 region 4 type 2" evidence="6">
    <location>
        <begin position="104"/>
        <end position="154"/>
    </location>
</feature>
<comment type="similarity">
    <text evidence="1">Belongs to the sigma-70 factor family. ECF subfamily.</text>
</comment>
<keyword evidence="3" id="KW-0731">Sigma factor</keyword>
<dbReference type="InterPro" id="IPR013325">
    <property type="entry name" value="RNA_pol_sigma_r2"/>
</dbReference>
<evidence type="ECO:0000256" key="4">
    <source>
        <dbReference type="ARBA" id="ARBA00023163"/>
    </source>
</evidence>
<keyword evidence="8" id="KW-1185">Reference proteome</keyword>
<comment type="caution">
    <text evidence="7">The sequence shown here is derived from an EMBL/GenBank/DDBJ whole genome shotgun (WGS) entry which is preliminary data.</text>
</comment>
<dbReference type="SUPFAM" id="SSF88659">
    <property type="entry name" value="Sigma3 and sigma4 domains of RNA polymerase sigma factors"/>
    <property type="match status" value="1"/>
</dbReference>
<dbReference type="PANTHER" id="PTHR43133:SF45">
    <property type="entry name" value="RNA POLYMERASE ECF-TYPE SIGMA FACTOR"/>
    <property type="match status" value="1"/>
</dbReference>
<dbReference type="NCBIfam" id="TIGR02937">
    <property type="entry name" value="sigma70-ECF"/>
    <property type="match status" value="1"/>
</dbReference>
<organism evidence="7 8">
    <name type="scientific">Terrimonas ginsenosidimutans</name>
    <dbReference type="NCBI Taxonomy" id="2908004"/>
    <lineage>
        <taxon>Bacteria</taxon>
        <taxon>Pseudomonadati</taxon>
        <taxon>Bacteroidota</taxon>
        <taxon>Chitinophagia</taxon>
        <taxon>Chitinophagales</taxon>
        <taxon>Chitinophagaceae</taxon>
        <taxon>Terrimonas</taxon>
    </lineage>
</organism>
<dbReference type="Pfam" id="PF04542">
    <property type="entry name" value="Sigma70_r2"/>
    <property type="match status" value="1"/>
</dbReference>
<dbReference type="EMBL" id="JAKLTR010000006">
    <property type="protein sequence ID" value="MCG2614953.1"/>
    <property type="molecule type" value="Genomic_DNA"/>
</dbReference>
<evidence type="ECO:0000313" key="7">
    <source>
        <dbReference type="EMBL" id="MCG2614953.1"/>
    </source>
</evidence>
<dbReference type="InterPro" id="IPR014284">
    <property type="entry name" value="RNA_pol_sigma-70_dom"/>
</dbReference>
<dbReference type="InterPro" id="IPR039425">
    <property type="entry name" value="RNA_pol_sigma-70-like"/>
</dbReference>
<evidence type="ECO:0000256" key="3">
    <source>
        <dbReference type="ARBA" id="ARBA00023082"/>
    </source>
</evidence>
<accession>A0ABS9KRM2</accession>
<dbReference type="InterPro" id="IPR013324">
    <property type="entry name" value="RNA_pol_sigma_r3/r4-like"/>
</dbReference>
<feature type="domain" description="RNA polymerase sigma-70 region 2" evidence="5">
    <location>
        <begin position="8"/>
        <end position="75"/>
    </location>
</feature>